<dbReference type="NCBIfam" id="TIGR02258">
    <property type="entry name" value="2_5_ligase"/>
    <property type="match status" value="1"/>
</dbReference>
<dbReference type="InterPro" id="IPR004175">
    <property type="entry name" value="RNA_CPDase"/>
</dbReference>
<feature type="active site" description="Proton donor" evidence="2">
    <location>
        <position position="41"/>
    </location>
</feature>
<dbReference type="HAMAP" id="MF_01940">
    <property type="entry name" value="RNA_CPDase"/>
    <property type="match status" value="1"/>
</dbReference>
<feature type="active site" description="Proton acceptor" evidence="2">
    <location>
        <position position="127"/>
    </location>
</feature>
<proteinExistence type="inferred from homology"/>
<dbReference type="Proteomes" id="UP000257144">
    <property type="component" value="Unassembled WGS sequence"/>
</dbReference>
<comment type="function">
    <text evidence="2">Hydrolyzes RNA 2',3'-cyclic phosphodiester to an RNA 2'-phosphomonoester.</text>
</comment>
<reference evidence="3 4" key="1">
    <citation type="submission" date="2018-07" db="EMBL/GenBank/DDBJ databases">
        <title>Bacillus sp. YLB-04 draft genome sequence.</title>
        <authorList>
            <person name="Yu L."/>
            <person name="Tang X."/>
        </authorList>
    </citation>
    <scope>NUCLEOTIDE SEQUENCE [LARGE SCALE GENOMIC DNA]</scope>
    <source>
        <strain evidence="3 4">YLB-04</strain>
    </source>
</reference>
<dbReference type="SUPFAM" id="SSF55144">
    <property type="entry name" value="LigT-like"/>
    <property type="match status" value="1"/>
</dbReference>
<dbReference type="PANTHER" id="PTHR35561:SF1">
    <property type="entry name" value="RNA 2',3'-CYCLIC PHOSPHODIESTERASE"/>
    <property type="match status" value="1"/>
</dbReference>
<dbReference type="Pfam" id="PF13563">
    <property type="entry name" value="2_5_RNA_ligase2"/>
    <property type="match status" value="1"/>
</dbReference>
<gene>
    <name evidence="3" type="primary">thpR</name>
    <name evidence="3" type="ORF">DRW41_14080</name>
</gene>
<name>A0A3D8GPB0_9BACI</name>
<dbReference type="GO" id="GO:0004113">
    <property type="term" value="F:2',3'-cyclic-nucleotide 3'-phosphodiesterase activity"/>
    <property type="evidence" value="ECO:0007669"/>
    <property type="project" value="InterPro"/>
</dbReference>
<dbReference type="OrthoDB" id="9789350at2"/>
<dbReference type="Gene3D" id="3.90.1140.10">
    <property type="entry name" value="Cyclic phosphodiesterase"/>
    <property type="match status" value="1"/>
</dbReference>
<dbReference type="EMBL" id="QNQT01000006">
    <property type="protein sequence ID" value="RDU36157.1"/>
    <property type="molecule type" value="Genomic_DNA"/>
</dbReference>
<keyword evidence="1 2" id="KW-0378">Hydrolase</keyword>
<dbReference type="PANTHER" id="PTHR35561">
    <property type="entry name" value="RNA 2',3'-CYCLIC PHOSPHODIESTERASE"/>
    <property type="match status" value="1"/>
</dbReference>
<feature type="short sequence motif" description="HXTX 2" evidence="2">
    <location>
        <begin position="127"/>
        <end position="130"/>
    </location>
</feature>
<sequence length="186" mass="21132">MSHYFFAAKIPTETKVAMEDRMKELREQFPFRRWVHYEDLHITLAFLGAAPEGKVEKASSLVGETLANSKSFPLTITGLGVFGQKDSPRVFWASLSKSEKLGELRNRVFAACKEAGFQLETRPFAPHVTLARNWEGEAPFNPGKLAEQPLDLDFLLDEVVLYRTNMEKTPKYESIQSFSLNSTELQ</sequence>
<keyword evidence="4" id="KW-1185">Reference proteome</keyword>
<comment type="catalytic activity">
    <reaction evidence="2">
        <text>a 3'-end 2',3'-cyclophospho-ribonucleotide-RNA + H2O = a 3'-end 2'-phospho-ribonucleotide-RNA + H(+)</text>
        <dbReference type="Rhea" id="RHEA:11828"/>
        <dbReference type="Rhea" id="RHEA-COMP:10464"/>
        <dbReference type="Rhea" id="RHEA-COMP:17353"/>
        <dbReference type="ChEBI" id="CHEBI:15377"/>
        <dbReference type="ChEBI" id="CHEBI:15378"/>
        <dbReference type="ChEBI" id="CHEBI:83064"/>
        <dbReference type="ChEBI" id="CHEBI:173113"/>
        <dbReference type="EC" id="3.1.4.58"/>
    </reaction>
</comment>
<feature type="short sequence motif" description="HXTX 1" evidence="2">
    <location>
        <begin position="41"/>
        <end position="44"/>
    </location>
</feature>
<dbReference type="AlphaFoldDB" id="A0A3D8GPB0"/>
<evidence type="ECO:0000313" key="4">
    <source>
        <dbReference type="Proteomes" id="UP000257144"/>
    </source>
</evidence>
<evidence type="ECO:0000256" key="1">
    <source>
        <dbReference type="ARBA" id="ARBA00022801"/>
    </source>
</evidence>
<dbReference type="GO" id="GO:0008664">
    <property type="term" value="F:RNA 2',3'-cyclic 3'-phosphodiesterase activity"/>
    <property type="evidence" value="ECO:0007669"/>
    <property type="project" value="UniProtKB-EC"/>
</dbReference>
<evidence type="ECO:0000256" key="2">
    <source>
        <dbReference type="HAMAP-Rule" id="MF_01940"/>
    </source>
</evidence>
<protein>
    <recommendedName>
        <fullName evidence="2">RNA 2',3'-cyclic phosphodiesterase</fullName>
        <shortName evidence="2">RNA 2',3'-CPDase</shortName>
        <ecNumber evidence="2">3.1.4.58</ecNumber>
    </recommendedName>
</protein>
<dbReference type="RefSeq" id="WP_115452646.1">
    <property type="nucleotide sequence ID" value="NZ_QNQT01000006.1"/>
</dbReference>
<dbReference type="InterPro" id="IPR009097">
    <property type="entry name" value="Cyclic_Pdiesterase"/>
</dbReference>
<comment type="similarity">
    <text evidence="2">Belongs to the 2H phosphoesterase superfamily. ThpR family.</text>
</comment>
<organism evidence="3 4">
    <name type="scientific">Neobacillus piezotolerans</name>
    <dbReference type="NCBI Taxonomy" id="2259171"/>
    <lineage>
        <taxon>Bacteria</taxon>
        <taxon>Bacillati</taxon>
        <taxon>Bacillota</taxon>
        <taxon>Bacilli</taxon>
        <taxon>Bacillales</taxon>
        <taxon>Bacillaceae</taxon>
        <taxon>Neobacillus</taxon>
    </lineage>
</organism>
<evidence type="ECO:0000313" key="3">
    <source>
        <dbReference type="EMBL" id="RDU36157.1"/>
    </source>
</evidence>
<dbReference type="EC" id="3.1.4.58" evidence="2"/>
<comment type="caution">
    <text evidence="3">The sequence shown here is derived from an EMBL/GenBank/DDBJ whole genome shotgun (WGS) entry which is preliminary data.</text>
</comment>
<accession>A0A3D8GPB0</accession>